<dbReference type="Proteomes" id="UP000031449">
    <property type="component" value="Chromosome"/>
</dbReference>
<evidence type="ECO:0000313" key="3">
    <source>
        <dbReference type="Proteomes" id="UP000031449"/>
    </source>
</evidence>
<dbReference type="EMBL" id="CP009416">
    <property type="protein sequence ID" value="AJD90552.1"/>
    <property type="molecule type" value="Genomic_DNA"/>
</dbReference>
<evidence type="ECO:0000256" key="1">
    <source>
        <dbReference type="HAMAP-Rule" id="MF_00829"/>
    </source>
</evidence>
<dbReference type="BioCyc" id="JESP1508404:G14D9-10470-MONOMER"/>
<dbReference type="AlphaFoldDB" id="A0A0B5APH5"/>
<proteinExistence type="inferred from homology"/>
<dbReference type="Pfam" id="PF06569">
    <property type="entry name" value="DUF1128"/>
    <property type="match status" value="1"/>
</dbReference>
<protein>
    <recommendedName>
        <fullName evidence="1">UPF0435 protein JMA_12350</fullName>
    </recommendedName>
</protein>
<comment type="similarity">
    <text evidence="1">Belongs to the UPF0435 family.</text>
</comment>
<keyword evidence="3" id="KW-1185">Reference proteome</keyword>
<dbReference type="HAMAP" id="MF_00829">
    <property type="entry name" value="UPF0435"/>
    <property type="match status" value="1"/>
</dbReference>
<dbReference type="HOGENOM" id="CLU_199533_1_0_9"/>
<accession>A0A0B5APH5</accession>
<evidence type="ECO:0000313" key="2">
    <source>
        <dbReference type="EMBL" id="AJD90552.1"/>
    </source>
</evidence>
<gene>
    <name evidence="2" type="ORF">JMA_12350</name>
</gene>
<sequence>MKGLINMDLTVQSTENAEYMVEKIKDRLRIVNAGALKVSAFDEEQYEELHSLYTMVMKRDSFSPSEMQAIAEELGSLRKA</sequence>
<dbReference type="InterPro" id="IPR009507">
    <property type="entry name" value="UPF0435"/>
</dbReference>
<name>A0A0B5APH5_9BACL</name>
<reference evidence="2 3" key="1">
    <citation type="submission" date="2014-08" db="EMBL/GenBank/DDBJ databases">
        <title>Complete genome of a marine bacteria Jeotgalibacillus malaysiensis.</title>
        <authorList>
            <person name="Yaakop A.S."/>
            <person name="Chan K.-G."/>
            <person name="Goh K.M."/>
        </authorList>
    </citation>
    <scope>NUCLEOTIDE SEQUENCE [LARGE SCALE GENOMIC DNA]</scope>
    <source>
        <strain evidence="2 3">D5</strain>
    </source>
</reference>
<dbReference type="STRING" id="1508404.JMA_12350"/>
<organism evidence="2 3">
    <name type="scientific">Jeotgalibacillus malaysiensis</name>
    <dbReference type="NCBI Taxonomy" id="1508404"/>
    <lineage>
        <taxon>Bacteria</taxon>
        <taxon>Bacillati</taxon>
        <taxon>Bacillota</taxon>
        <taxon>Bacilli</taxon>
        <taxon>Bacillales</taxon>
        <taxon>Caryophanaceae</taxon>
        <taxon>Jeotgalibacillus</taxon>
    </lineage>
</organism>
<dbReference type="KEGG" id="jeo:JMA_12350"/>